<name>A0A2B7YAB2_9EURO</name>
<dbReference type="InterPro" id="IPR001279">
    <property type="entry name" value="Metallo-B-lactamas"/>
</dbReference>
<keyword evidence="8" id="KW-1185">Reference proteome</keyword>
<dbReference type="Pfam" id="PF00753">
    <property type="entry name" value="Lactamase_B"/>
    <property type="match status" value="1"/>
</dbReference>
<dbReference type="InterPro" id="IPR036866">
    <property type="entry name" value="RibonucZ/Hydroxyglut_hydro"/>
</dbReference>
<evidence type="ECO:0000256" key="3">
    <source>
        <dbReference type="ARBA" id="ARBA00022723"/>
    </source>
</evidence>
<dbReference type="STRING" id="1447875.A0A2B7YAB2"/>
<evidence type="ECO:0000256" key="1">
    <source>
        <dbReference type="ARBA" id="ARBA00001947"/>
    </source>
</evidence>
<evidence type="ECO:0000256" key="2">
    <source>
        <dbReference type="ARBA" id="ARBA00007749"/>
    </source>
</evidence>
<comment type="similarity">
    <text evidence="2">Belongs to the metallo-beta-lactamase superfamily.</text>
</comment>
<sequence>MSQPIRLEFLSTGTVRIRPLMRSQPAGGYSILRRLRAILDRGWTEPLPVGVFLIHHPEGIYLFDTGQPPRCNEPGYFPRTALFNNMLRRFTLDNKDGIVAQLRERGIEPRDLKGVVISHLHNYHAGVLEELVAAAPGLVVYVSREHWRAGFAPRIVGFQSGRPVGPWRGSYPLTEDGKVVVVDTSGHVPGHMSVVVYGGSNSSGGGGRQTTYMLPGDAAYGIDNLVKEEPDGISDDPLRALETLRRIKEFARGEEVVVLPSHDPDTLRILAERAVYQPM</sequence>
<dbReference type="EMBL" id="PDNB01000008">
    <property type="protein sequence ID" value="PGH17802.1"/>
    <property type="molecule type" value="Genomic_DNA"/>
</dbReference>
<organism evidence="7 8">
    <name type="scientific">Helicocarpus griseus UAMH5409</name>
    <dbReference type="NCBI Taxonomy" id="1447875"/>
    <lineage>
        <taxon>Eukaryota</taxon>
        <taxon>Fungi</taxon>
        <taxon>Dikarya</taxon>
        <taxon>Ascomycota</taxon>
        <taxon>Pezizomycotina</taxon>
        <taxon>Eurotiomycetes</taxon>
        <taxon>Eurotiomycetidae</taxon>
        <taxon>Onygenales</taxon>
        <taxon>Ajellomycetaceae</taxon>
        <taxon>Helicocarpus</taxon>
    </lineage>
</organism>
<comment type="caution">
    <text evidence="7">The sequence shown here is derived from an EMBL/GenBank/DDBJ whole genome shotgun (WGS) entry which is preliminary data.</text>
</comment>
<evidence type="ECO:0000256" key="4">
    <source>
        <dbReference type="ARBA" id="ARBA00022801"/>
    </source>
</evidence>
<dbReference type="GO" id="GO:0016787">
    <property type="term" value="F:hydrolase activity"/>
    <property type="evidence" value="ECO:0007669"/>
    <property type="project" value="UniProtKB-KW"/>
</dbReference>
<dbReference type="Gene3D" id="3.60.15.10">
    <property type="entry name" value="Ribonuclease Z/Hydroxyacylglutathione hydrolase-like"/>
    <property type="match status" value="1"/>
</dbReference>
<gene>
    <name evidence="7" type="ORF">AJ79_00943</name>
</gene>
<keyword evidence="5" id="KW-0862">Zinc</keyword>
<evidence type="ECO:0000313" key="7">
    <source>
        <dbReference type="EMBL" id="PGH17802.1"/>
    </source>
</evidence>
<dbReference type="SMART" id="SM00849">
    <property type="entry name" value="Lactamase_B"/>
    <property type="match status" value="1"/>
</dbReference>
<dbReference type="PANTHER" id="PTHR42978">
    <property type="entry name" value="QUORUM-QUENCHING LACTONASE YTNP-RELATED-RELATED"/>
    <property type="match status" value="1"/>
</dbReference>
<accession>A0A2B7YAB2</accession>
<feature type="domain" description="Metallo-beta-lactamase" evidence="6">
    <location>
        <begin position="48"/>
        <end position="262"/>
    </location>
</feature>
<dbReference type="OrthoDB" id="10250730at2759"/>
<evidence type="ECO:0000256" key="5">
    <source>
        <dbReference type="ARBA" id="ARBA00022833"/>
    </source>
</evidence>
<dbReference type="Proteomes" id="UP000223968">
    <property type="component" value="Unassembled WGS sequence"/>
</dbReference>
<dbReference type="PANTHER" id="PTHR42978:SF2">
    <property type="entry name" value="102 KBASES UNSTABLE REGION: FROM 1 TO 119443"/>
    <property type="match status" value="1"/>
</dbReference>
<protein>
    <recommendedName>
        <fullName evidence="6">Metallo-beta-lactamase domain-containing protein</fullName>
    </recommendedName>
</protein>
<dbReference type="InterPro" id="IPR051013">
    <property type="entry name" value="MBL_superfamily_lactonases"/>
</dbReference>
<dbReference type="CDD" id="cd07729">
    <property type="entry name" value="AHL_lactonase_MBL-fold"/>
    <property type="match status" value="1"/>
</dbReference>
<evidence type="ECO:0000259" key="6">
    <source>
        <dbReference type="SMART" id="SM00849"/>
    </source>
</evidence>
<dbReference type="AlphaFoldDB" id="A0A2B7YAB2"/>
<reference evidence="7 8" key="1">
    <citation type="submission" date="2017-10" db="EMBL/GenBank/DDBJ databases">
        <title>Comparative genomics in systemic dimorphic fungi from Ajellomycetaceae.</title>
        <authorList>
            <person name="Munoz J.F."/>
            <person name="Mcewen J.G."/>
            <person name="Clay O.K."/>
            <person name="Cuomo C.A."/>
        </authorList>
    </citation>
    <scope>NUCLEOTIDE SEQUENCE [LARGE SCALE GENOMIC DNA]</scope>
    <source>
        <strain evidence="7 8">UAMH5409</strain>
    </source>
</reference>
<dbReference type="SUPFAM" id="SSF56281">
    <property type="entry name" value="Metallo-hydrolase/oxidoreductase"/>
    <property type="match status" value="1"/>
</dbReference>
<dbReference type="GO" id="GO:0046872">
    <property type="term" value="F:metal ion binding"/>
    <property type="evidence" value="ECO:0007669"/>
    <property type="project" value="UniProtKB-KW"/>
</dbReference>
<proteinExistence type="inferred from homology"/>
<keyword evidence="3" id="KW-0479">Metal-binding</keyword>
<comment type="cofactor">
    <cofactor evidence="1">
        <name>Zn(2+)</name>
        <dbReference type="ChEBI" id="CHEBI:29105"/>
    </cofactor>
</comment>
<evidence type="ECO:0000313" key="8">
    <source>
        <dbReference type="Proteomes" id="UP000223968"/>
    </source>
</evidence>
<keyword evidence="4" id="KW-0378">Hydrolase</keyword>